<reference evidence="2" key="1">
    <citation type="journal article" date="2015" name="Nature">
        <title>Complex archaea that bridge the gap between prokaryotes and eukaryotes.</title>
        <authorList>
            <person name="Spang A."/>
            <person name="Saw J.H."/>
            <person name="Jorgensen S.L."/>
            <person name="Zaremba-Niedzwiedzka K."/>
            <person name="Martijn J."/>
            <person name="Lind A.E."/>
            <person name="van Eijk R."/>
            <person name="Schleper C."/>
            <person name="Guy L."/>
            <person name="Ettema T.J."/>
        </authorList>
    </citation>
    <scope>NUCLEOTIDE SEQUENCE</scope>
</reference>
<name>A0A0F8Y5U4_9ZZZZ</name>
<proteinExistence type="predicted"/>
<comment type="caution">
    <text evidence="2">The sequence shown here is derived from an EMBL/GenBank/DDBJ whole genome shotgun (WGS) entry which is preliminary data.</text>
</comment>
<protein>
    <submittedName>
        <fullName evidence="2">Uncharacterized protein</fullName>
    </submittedName>
</protein>
<feature type="compositionally biased region" description="Basic and acidic residues" evidence="1">
    <location>
        <begin position="17"/>
        <end position="31"/>
    </location>
</feature>
<dbReference type="AlphaFoldDB" id="A0A0F8Y5U4"/>
<accession>A0A0F8Y5U4</accession>
<feature type="compositionally biased region" description="Low complexity" evidence="1">
    <location>
        <begin position="33"/>
        <end position="46"/>
    </location>
</feature>
<sequence length="389" mass="43648">MTLETRFPRQSVLGQIAEERKRDRRRERDVAEDVLVPEPVEPIEAPGEPPIEPVEELAPLEIEPVPPAEVPSEPVVPPPLRAAQELERARLTELDRLALEPSLLDVGITLETAFGVLFELYPGFPPLQIADTQQLLNDLFENLGTDPEGFLFDLRTRGTREQQDFILRLLGVSVPDLILARKTEEEISDLVSGLFPGMTELSEVADFGTEKPDEFEARLRLTGFTPETVELLKLFDLSPHEIAEFFATSTRLIEVDGLQQLLTITPNGQAFDINGVWVGTYNNFTHEYTSMAPESWFKDTISDPFVTSIRGMVNATAQFWLATVPDILFRPQTEAERRKNGPALSGLIDANNQALRDNWRGIAADVQQGHDALLLKNPQLQPKPEWREG</sequence>
<feature type="non-terminal residue" evidence="2">
    <location>
        <position position="389"/>
    </location>
</feature>
<gene>
    <name evidence="2" type="ORF">LCGC14_2859880</name>
</gene>
<evidence type="ECO:0000256" key="1">
    <source>
        <dbReference type="SAM" id="MobiDB-lite"/>
    </source>
</evidence>
<evidence type="ECO:0000313" key="2">
    <source>
        <dbReference type="EMBL" id="KKK76812.1"/>
    </source>
</evidence>
<dbReference type="EMBL" id="LAZR01055244">
    <property type="protein sequence ID" value="KKK76812.1"/>
    <property type="molecule type" value="Genomic_DNA"/>
</dbReference>
<organism evidence="2">
    <name type="scientific">marine sediment metagenome</name>
    <dbReference type="NCBI Taxonomy" id="412755"/>
    <lineage>
        <taxon>unclassified sequences</taxon>
        <taxon>metagenomes</taxon>
        <taxon>ecological metagenomes</taxon>
    </lineage>
</organism>
<feature type="region of interest" description="Disordered" evidence="1">
    <location>
        <begin position="1"/>
        <end position="51"/>
    </location>
</feature>